<keyword evidence="2" id="KW-1185">Reference proteome</keyword>
<reference evidence="1" key="2">
    <citation type="journal article" date="2022" name="New Phytol.">
        <title>Evolutionary transition to the ectomycorrhizal habit in the genomes of a hyperdiverse lineage of mushroom-forming fungi.</title>
        <authorList>
            <person name="Looney B."/>
            <person name="Miyauchi S."/>
            <person name="Morin E."/>
            <person name="Drula E."/>
            <person name="Courty P.E."/>
            <person name="Kohler A."/>
            <person name="Kuo A."/>
            <person name="LaButti K."/>
            <person name="Pangilinan J."/>
            <person name="Lipzen A."/>
            <person name="Riley R."/>
            <person name="Andreopoulos W."/>
            <person name="He G."/>
            <person name="Johnson J."/>
            <person name="Nolan M."/>
            <person name="Tritt A."/>
            <person name="Barry K.W."/>
            <person name="Grigoriev I.V."/>
            <person name="Nagy L.G."/>
            <person name="Hibbett D."/>
            <person name="Henrissat B."/>
            <person name="Matheny P.B."/>
            <person name="Labbe J."/>
            <person name="Martin F.M."/>
        </authorList>
    </citation>
    <scope>NUCLEOTIDE SEQUENCE</scope>
    <source>
        <strain evidence="1">FP105234-sp</strain>
    </source>
</reference>
<evidence type="ECO:0000313" key="2">
    <source>
        <dbReference type="Proteomes" id="UP000814033"/>
    </source>
</evidence>
<sequence length="1701" mass="188488">MEAALISTIRRNHGFDRDAADDPAFSELRGKLERALERLSSDLYHKKTHFLLEFIQNADDNEYGPDVVPALELRVEEGSIVIQCNEVGFTAENVRAICDIGGSTKAGGKARGFIGEKGIGFKSVFTVADEVHICSNNFNFKFDRKLPLGMITPIPDKSFTPKNGWTSFRLNLAPSESGAHLSSQLSEVRPTLLLFLRQLRSLNIALAVDGHRSRLTIKRSEPDGDIVTLSRVENGILSVSRYIMVRHIATTLPAEPKRDGVEESEVVLAFPVTDKDEPMISSQDVHAFLPLRSYGFSFIIQADLLTSASREDVLTDLMWNLSLRNSVVDAFMMAVDRFLESPSLRDVWYRYLPQEIPDSFFSVIKHAIFVRLRARPIWRSRGGTHHPATKVIILPSRFADEDGQPLVPAEYLPHGLHYLAPEYDAERNDKLFFGLGVLAMSEDLFLAGLFAMSQRNILRLQTNEWHDCVCDCLSHTRPHGRPFRPEVLALRILPLKDGTWAQALIARTITFDLDHLGVPEDLGIPTMMPGVEISPVRRRLYQDLGVASASPQTVAHKILADTSPNKSIKSLLQHARFFFDHRTSRPALPSPSQLRVMDRQGSLRRSDEMYLDCPLSIESLGNLSDVLSPDARFLHPQYLSAYDEDERDDWLDWLVDRVKLNISPRIINGRIAPELLDTAPIMGTGRFLLALRCFWPTIGTKLSPSGLRELSEMNIECTDGWRQSLKASYLPRGILKQHDLHFLPVNDPDSREWDFLGLLGVSLRMSATFYLDTLRRMQEQDQQDTEAAEEAYKQLDARFYDDEDLIRSAFVDEPLILAKRNNGVNAAWLRRYDGVYWHGPRSITSKVMISQTYRNLMDFFVKKLAISDAPPFVLSEEIRAIGKRYQGKTIPTEVQRDVVELLIDFNDALLDTAAIPGSFLTLKGLPIFPAETPSRGLALLPIDQLYVPDKTGKYADMFRGKVSLLSLPASTTLARIRPLLESDIYAPQVRYLEACVKKTSSSLGRRVLNQTKTEQYAMKVSYIARLLYHSRRTEPTTEQANFLIKLKNIAVWSVQSISTTLSLGRHIEKTNDDIMIEDLPERFTVLISRTHSDQSVDVSICEVLARILEVNFMLLWTCIVHSFDTVEHLLKVEGIEEIDQDPRHDRAWLQAISNSVPSPEPSPEPAIAETSQEAVHPDPSSAPPSNHLARPTSPTASQLSSVSVINSSHQRLATQDHTSKPTNLSFLARRSVSNAAPSEFSVDESFASSASIHSGSFFSSSSVPSTISASNSASSATVSTVSTATPSNPDFVTRMHAPTPTRPRYTSASASTRPTSISPFSDSASIVSQPFSVPRSSLQDPNNASLNATRPDDFESPLQSSTHPQQESQPLSADRRTPTGSVIASPRPGGTPRKQRPRHPSGVNVVMENLSPGAMPGSSLSFGSLGNLISQAPDGTLEMPSSPSLQPAAQGADSPQRQDSAGAEVSVEMPVAPDMPLGSNRPTSAAGGMALLETPESQNRGPLNMDYNAQPSEETGAIGVAGELFVYNMLVNALGLSFGPDNWTSELRGQVPGFLPYQGQSLADFTYRDVYGTLTAYWYGMEKMGAWRGHWPMFHIEVKATSGAENEPFHMSRRQMNTALMLTERGLSQIPTDVFVVVRVWGLGSPSPGFQVYTDPHWGLSSGHLVIASDLFLQRVGSNGGQSSGFQQGHAILMPYLVHPH</sequence>
<protein>
    <submittedName>
        <fullName evidence="1">Uncharacterized protein</fullName>
    </submittedName>
</protein>
<gene>
    <name evidence="1" type="ORF">FA95DRAFT_1533561</name>
</gene>
<organism evidence="1 2">
    <name type="scientific">Auriscalpium vulgare</name>
    <dbReference type="NCBI Taxonomy" id="40419"/>
    <lineage>
        <taxon>Eukaryota</taxon>
        <taxon>Fungi</taxon>
        <taxon>Dikarya</taxon>
        <taxon>Basidiomycota</taxon>
        <taxon>Agaricomycotina</taxon>
        <taxon>Agaricomycetes</taxon>
        <taxon>Russulales</taxon>
        <taxon>Auriscalpiaceae</taxon>
        <taxon>Auriscalpium</taxon>
    </lineage>
</organism>
<accession>A0ACB8S7W7</accession>
<proteinExistence type="predicted"/>
<dbReference type="EMBL" id="MU275848">
    <property type="protein sequence ID" value="KAI0052020.1"/>
    <property type="molecule type" value="Genomic_DNA"/>
</dbReference>
<name>A0ACB8S7W7_9AGAM</name>
<reference evidence="1" key="1">
    <citation type="submission" date="2021-02" db="EMBL/GenBank/DDBJ databases">
        <authorList>
            <consortium name="DOE Joint Genome Institute"/>
            <person name="Ahrendt S."/>
            <person name="Looney B.P."/>
            <person name="Miyauchi S."/>
            <person name="Morin E."/>
            <person name="Drula E."/>
            <person name="Courty P.E."/>
            <person name="Chicoki N."/>
            <person name="Fauchery L."/>
            <person name="Kohler A."/>
            <person name="Kuo A."/>
            <person name="Labutti K."/>
            <person name="Pangilinan J."/>
            <person name="Lipzen A."/>
            <person name="Riley R."/>
            <person name="Andreopoulos W."/>
            <person name="He G."/>
            <person name="Johnson J."/>
            <person name="Barry K.W."/>
            <person name="Grigoriev I.V."/>
            <person name="Nagy L."/>
            <person name="Hibbett D."/>
            <person name="Henrissat B."/>
            <person name="Matheny P.B."/>
            <person name="Labbe J."/>
            <person name="Martin F."/>
        </authorList>
    </citation>
    <scope>NUCLEOTIDE SEQUENCE</scope>
    <source>
        <strain evidence="1">FP105234-sp</strain>
    </source>
</reference>
<comment type="caution">
    <text evidence="1">The sequence shown here is derived from an EMBL/GenBank/DDBJ whole genome shotgun (WGS) entry which is preliminary data.</text>
</comment>
<dbReference type="Proteomes" id="UP000814033">
    <property type="component" value="Unassembled WGS sequence"/>
</dbReference>
<evidence type="ECO:0000313" key="1">
    <source>
        <dbReference type="EMBL" id="KAI0052020.1"/>
    </source>
</evidence>